<comment type="catalytic activity">
    <reaction evidence="18">
        <text>Hydrolyzes mismatched double-stranded DNA and polynucleotides, releasing free thymine.</text>
        <dbReference type="EC" id="3.2.2.29"/>
    </reaction>
</comment>
<dbReference type="SUPFAM" id="SSF52540">
    <property type="entry name" value="P-loop containing nucleoside triphosphate hydrolases"/>
    <property type="match status" value="3"/>
</dbReference>
<keyword evidence="28" id="KW-1185">Reference proteome</keyword>
<keyword evidence="17" id="KW-0539">Nucleus</keyword>
<keyword evidence="4 24" id="KW-0547">Nucleotide-binding</keyword>
<evidence type="ECO:0000256" key="7">
    <source>
        <dbReference type="ARBA" id="ARBA00022840"/>
    </source>
</evidence>
<evidence type="ECO:0000256" key="24">
    <source>
        <dbReference type="PROSITE-ProRule" id="PRU00782"/>
    </source>
</evidence>
<dbReference type="FunFam" id="1.10.10.820:FF:000001">
    <property type="entry name" value="Myosin heavy chain"/>
    <property type="match status" value="1"/>
</dbReference>
<organism evidence="27 28">
    <name type="scientific">Stylophora pistillata</name>
    <name type="common">Smooth cauliflower coral</name>
    <dbReference type="NCBI Taxonomy" id="50429"/>
    <lineage>
        <taxon>Eukaryota</taxon>
        <taxon>Metazoa</taxon>
        <taxon>Cnidaria</taxon>
        <taxon>Anthozoa</taxon>
        <taxon>Hexacorallia</taxon>
        <taxon>Scleractinia</taxon>
        <taxon>Astrocoeniina</taxon>
        <taxon>Pocilloporidae</taxon>
        <taxon>Stylophora</taxon>
    </lineage>
</organism>
<feature type="binding site" evidence="24">
    <location>
        <begin position="353"/>
        <end position="360"/>
    </location>
    <ligand>
        <name>ATP</name>
        <dbReference type="ChEBI" id="CHEBI:30616"/>
    </ligand>
</feature>
<dbReference type="Pfam" id="PF03167">
    <property type="entry name" value="UDG"/>
    <property type="match status" value="1"/>
</dbReference>
<evidence type="ECO:0000256" key="2">
    <source>
        <dbReference type="ARBA" id="ARBA00008314"/>
    </source>
</evidence>
<keyword evidence="14 24" id="KW-0505">Motor protein</keyword>
<dbReference type="GO" id="GO:0005737">
    <property type="term" value="C:cytoplasm"/>
    <property type="evidence" value="ECO:0007669"/>
    <property type="project" value="TreeGrafter"/>
</dbReference>
<evidence type="ECO:0000256" key="14">
    <source>
        <dbReference type="ARBA" id="ARBA00023175"/>
    </source>
</evidence>
<evidence type="ECO:0000256" key="9">
    <source>
        <dbReference type="ARBA" id="ARBA00022853"/>
    </source>
</evidence>
<dbReference type="FunFam" id="3.40.470.10:FF:000002">
    <property type="entry name" value="G/T mismatch-specific thymine DNA glycosylase"/>
    <property type="match status" value="1"/>
</dbReference>
<dbReference type="Gene3D" id="3.40.850.10">
    <property type="entry name" value="Kinesin motor domain"/>
    <property type="match status" value="2"/>
</dbReference>
<evidence type="ECO:0000256" key="1">
    <source>
        <dbReference type="ARBA" id="ARBA00004123"/>
    </source>
</evidence>
<dbReference type="GO" id="GO:0032183">
    <property type="term" value="F:SUMO binding"/>
    <property type="evidence" value="ECO:0007669"/>
    <property type="project" value="UniProtKB-ARBA"/>
</dbReference>
<evidence type="ECO:0000256" key="12">
    <source>
        <dbReference type="ARBA" id="ARBA00023159"/>
    </source>
</evidence>
<dbReference type="GO" id="GO:0005654">
    <property type="term" value="C:nucleoplasm"/>
    <property type="evidence" value="ECO:0007669"/>
    <property type="project" value="UniProtKB-ARBA"/>
</dbReference>
<dbReference type="GO" id="GO:0040029">
    <property type="term" value="P:epigenetic regulation of gene expression"/>
    <property type="evidence" value="ECO:0007669"/>
    <property type="project" value="UniProtKB-ARBA"/>
</dbReference>
<comment type="similarity">
    <text evidence="19">Belongs to the uracil-DNA glycosylase (UDG) superfamily. TDG/mug family.</text>
</comment>
<evidence type="ECO:0000256" key="21">
    <source>
        <dbReference type="ARBA" id="ARBA00066769"/>
    </source>
</evidence>
<dbReference type="SMART" id="SM00242">
    <property type="entry name" value="MYSc"/>
    <property type="match status" value="1"/>
</dbReference>
<evidence type="ECO:0000256" key="25">
    <source>
        <dbReference type="SAM" id="MobiDB-lite"/>
    </source>
</evidence>
<dbReference type="InterPro" id="IPR015637">
    <property type="entry name" value="MUG/TDG"/>
</dbReference>
<keyword evidence="15 24" id="KW-0009">Actin-binding</keyword>
<dbReference type="GO" id="GO:0005524">
    <property type="term" value="F:ATP binding"/>
    <property type="evidence" value="ECO:0007669"/>
    <property type="project" value="UniProtKB-UniRule"/>
</dbReference>
<keyword evidence="10" id="KW-0805">Transcription regulation</keyword>
<evidence type="ECO:0000256" key="5">
    <source>
        <dbReference type="ARBA" id="ARBA00022763"/>
    </source>
</evidence>
<dbReference type="InterPro" id="IPR005122">
    <property type="entry name" value="Uracil-DNA_glycosylase-like"/>
</dbReference>
<evidence type="ECO:0000256" key="22">
    <source>
        <dbReference type="ARBA" id="ARBA00071248"/>
    </source>
</evidence>
<dbReference type="GO" id="GO:0003677">
    <property type="term" value="F:DNA binding"/>
    <property type="evidence" value="ECO:0007669"/>
    <property type="project" value="UniProtKB-ARBA"/>
</dbReference>
<dbReference type="CDD" id="cd10028">
    <property type="entry name" value="UDG-F2_TDG_MUG"/>
    <property type="match status" value="1"/>
</dbReference>
<evidence type="ECO:0000259" key="26">
    <source>
        <dbReference type="PROSITE" id="PS51456"/>
    </source>
</evidence>
<reference evidence="28" key="1">
    <citation type="journal article" date="2017" name="bioRxiv">
        <title>Comparative analysis of the genomes of Stylophora pistillata and Acropora digitifera provides evidence for extensive differences between species of corals.</title>
        <authorList>
            <person name="Voolstra C.R."/>
            <person name="Li Y."/>
            <person name="Liew Y.J."/>
            <person name="Baumgarten S."/>
            <person name="Zoccola D."/>
            <person name="Flot J.-F."/>
            <person name="Tambutte S."/>
            <person name="Allemand D."/>
            <person name="Aranda M."/>
        </authorList>
    </citation>
    <scope>NUCLEOTIDE SEQUENCE [LARGE SCALE GENOMIC DNA]</scope>
</reference>
<dbReference type="GO" id="GO:0000146">
    <property type="term" value="F:microfilament motor activity"/>
    <property type="evidence" value="ECO:0007669"/>
    <property type="project" value="TreeGrafter"/>
</dbReference>
<name>A0A2B4SJJ5_STYPI</name>
<feature type="compositionally biased region" description="Basic and acidic residues" evidence="25">
    <location>
        <begin position="19"/>
        <end position="36"/>
    </location>
</feature>
<dbReference type="STRING" id="50429.A0A2B4SJJ5"/>
<evidence type="ECO:0000256" key="19">
    <source>
        <dbReference type="ARBA" id="ARBA00061261"/>
    </source>
</evidence>
<evidence type="ECO:0000256" key="20">
    <source>
        <dbReference type="ARBA" id="ARBA00064519"/>
    </source>
</evidence>
<proteinExistence type="inferred from homology"/>
<evidence type="ECO:0000256" key="16">
    <source>
        <dbReference type="ARBA" id="ARBA00023204"/>
    </source>
</evidence>
<accession>A0A2B4SJJ5</accession>
<keyword evidence="13" id="KW-0804">Transcription</keyword>
<comment type="caution">
    <text evidence="24">Lacks conserved residue(s) required for the propagation of feature annotation.</text>
</comment>
<evidence type="ECO:0000256" key="8">
    <source>
        <dbReference type="ARBA" id="ARBA00022843"/>
    </source>
</evidence>
<keyword evidence="9" id="KW-0156">Chromatin regulator</keyword>
<evidence type="ECO:0000256" key="3">
    <source>
        <dbReference type="ARBA" id="ARBA00022499"/>
    </source>
</evidence>
<dbReference type="Proteomes" id="UP000225706">
    <property type="component" value="Unassembled WGS sequence"/>
</dbReference>
<dbReference type="InterPro" id="IPR001609">
    <property type="entry name" value="Myosin_head_motor_dom-like"/>
</dbReference>
<evidence type="ECO:0000313" key="27">
    <source>
        <dbReference type="EMBL" id="PFX29263.1"/>
    </source>
</evidence>
<keyword evidence="3" id="KW-1017">Isopeptide bond</keyword>
<dbReference type="PROSITE" id="PS51456">
    <property type="entry name" value="MYOSIN_MOTOR"/>
    <property type="match status" value="1"/>
</dbReference>
<evidence type="ECO:0000256" key="15">
    <source>
        <dbReference type="ARBA" id="ARBA00023203"/>
    </source>
</evidence>
<evidence type="ECO:0000256" key="4">
    <source>
        <dbReference type="ARBA" id="ARBA00022741"/>
    </source>
</evidence>
<evidence type="ECO:0000256" key="11">
    <source>
        <dbReference type="ARBA" id="ARBA00023123"/>
    </source>
</evidence>
<dbReference type="GO" id="GO:0016020">
    <property type="term" value="C:membrane"/>
    <property type="evidence" value="ECO:0007669"/>
    <property type="project" value="TreeGrafter"/>
</dbReference>
<gene>
    <name evidence="27" type="primary">MYO1F</name>
    <name evidence="27" type="ORF">AWC38_SpisGene5938</name>
</gene>
<keyword evidence="12" id="KW-0010">Activator</keyword>
<dbReference type="OrthoDB" id="6108017at2759"/>
<evidence type="ECO:0000256" key="10">
    <source>
        <dbReference type="ARBA" id="ARBA00023015"/>
    </source>
</evidence>
<comment type="caution">
    <text evidence="27">The sequence shown here is derived from an EMBL/GenBank/DDBJ whole genome shotgun (WGS) entry which is preliminary data.</text>
</comment>
<dbReference type="SUPFAM" id="SSF52141">
    <property type="entry name" value="Uracil-DNA glycosylase-like"/>
    <property type="match status" value="1"/>
</dbReference>
<keyword evidence="5" id="KW-0227">DNA damage</keyword>
<keyword evidence="6" id="KW-0378">Hydrolase</keyword>
<comment type="subcellular location">
    <subcellularLocation>
        <location evidence="1">Nucleus</location>
    </subcellularLocation>
</comment>
<dbReference type="EC" id="3.2.2.29" evidence="21"/>
<evidence type="ECO:0000256" key="23">
    <source>
        <dbReference type="ARBA" id="ARBA00083221"/>
    </source>
</evidence>
<dbReference type="EMBL" id="LSMT01000068">
    <property type="protein sequence ID" value="PFX29263.1"/>
    <property type="molecule type" value="Genomic_DNA"/>
</dbReference>
<dbReference type="AlphaFoldDB" id="A0A2B4SJJ5"/>
<keyword evidence="7 24" id="KW-0067">ATP-binding</keyword>
<dbReference type="Pfam" id="PF00063">
    <property type="entry name" value="Myosin_head"/>
    <property type="match status" value="3"/>
</dbReference>
<evidence type="ECO:0000256" key="18">
    <source>
        <dbReference type="ARBA" id="ARBA00052915"/>
    </source>
</evidence>
<dbReference type="GO" id="GO:0141016">
    <property type="term" value="F:G/T mismatch-specific thymine-DNA glycosylase activity"/>
    <property type="evidence" value="ECO:0007669"/>
    <property type="project" value="UniProtKB-EC"/>
</dbReference>
<feature type="domain" description="Myosin motor" evidence="26">
    <location>
        <begin position="1"/>
        <end position="532"/>
    </location>
</feature>
<evidence type="ECO:0000313" key="28">
    <source>
        <dbReference type="Proteomes" id="UP000225706"/>
    </source>
</evidence>
<dbReference type="GO" id="GO:0007015">
    <property type="term" value="P:actin filament organization"/>
    <property type="evidence" value="ECO:0007669"/>
    <property type="project" value="TreeGrafter"/>
</dbReference>
<dbReference type="InterPro" id="IPR036961">
    <property type="entry name" value="Kinesin_motor_dom_sf"/>
</dbReference>
<evidence type="ECO:0000256" key="6">
    <source>
        <dbReference type="ARBA" id="ARBA00022801"/>
    </source>
</evidence>
<protein>
    <recommendedName>
        <fullName evidence="22">G/T mismatch-specific thymine DNA glycosylase</fullName>
        <ecNumber evidence="21">3.2.2.29</ecNumber>
    </recommendedName>
    <alternativeName>
        <fullName evidence="23">Thymine-DNA glycosylase</fullName>
    </alternativeName>
</protein>
<dbReference type="GO" id="GO:0051015">
    <property type="term" value="F:actin filament binding"/>
    <property type="evidence" value="ECO:0007669"/>
    <property type="project" value="TreeGrafter"/>
</dbReference>
<dbReference type="GO" id="GO:0016459">
    <property type="term" value="C:myosin complex"/>
    <property type="evidence" value="ECO:0007669"/>
    <property type="project" value="UniProtKB-KW"/>
</dbReference>
<dbReference type="PANTHER" id="PTHR13140:SF729">
    <property type="entry name" value="UNCONVENTIONAL MYOSIN-IE"/>
    <property type="match status" value="1"/>
</dbReference>
<comment type="similarity">
    <text evidence="2 24">Belongs to the TRAFAC class myosin-kinesin ATPase superfamily. Myosin family.</text>
</comment>
<dbReference type="Gene3D" id="3.40.470.10">
    <property type="entry name" value="Uracil-DNA glycosylase-like domain"/>
    <property type="match status" value="1"/>
</dbReference>
<comment type="subunit">
    <text evidence="20">Homodimer. Interacts with AICDA and GADD45A.</text>
</comment>
<dbReference type="GO" id="GO:0006285">
    <property type="term" value="P:base-excision repair, AP site formation"/>
    <property type="evidence" value="ECO:0007669"/>
    <property type="project" value="InterPro"/>
</dbReference>
<keyword evidence="8" id="KW-0832">Ubl conjugation</keyword>
<evidence type="ECO:0000256" key="13">
    <source>
        <dbReference type="ARBA" id="ARBA00023163"/>
    </source>
</evidence>
<dbReference type="PANTHER" id="PTHR13140">
    <property type="entry name" value="MYOSIN"/>
    <property type="match status" value="1"/>
</dbReference>
<dbReference type="PRINTS" id="PR00193">
    <property type="entry name" value="MYOSINHEAVY"/>
</dbReference>
<dbReference type="InterPro" id="IPR036895">
    <property type="entry name" value="Uracil-DNA_glycosylase-like_sf"/>
</dbReference>
<sequence>MQNQKESLRYSPYFTKKSGVCDEAKGTNTSKEESKNTGKSPKKPRRLVKRFGEMSEEDVLKLKLPEHLDYNLDILFVGINPGLMAAYKGHHYAGANNHFWPCLYESGLVPERLTYLDDVRCPSYGIGLTNMVERTTRGSADLSRQEMRDGKGELIRKVELYKPLIVCFNGKGQFGLQGNAEDYFYLNQSDVYTIDSKDHKRDFLEMRVRIERKFCMIKLENSATAVKFGIPWALFLSFSFLCRVDRTALDMVGVETAKQQIIFKVLSAILTLGNIEFKETENVACPTEQKLLDCLSKLLGINRENMEEKLVRYLSSRQYNYKGPKPPHIYALTTDMNHNMMIEKENQCVIISGESGAGKTTSARHVINCINEVSGRGSERIKQIKDIITQSNVVLEAFGNAKTVRNNNSSRFQIKDIITQSNVVLEAFGNAKTVRNNNSSRFGKYLEIQFNQKGQPNGGKIYNFVLEKCRVTHLTQSERNFHVFYQILSGCTNQEKGQFGLQGNAEDYFYLNQSDVYTIDSKDDKRDFLEMRVRIGRKFCTMKLEDSSTAVRKFGIPWTLIRFASTSSVLDCLSKLLGINRENLEEKLDGGHVDPNSSTVLMCDTTTVCPTPVVVAVQAFFEELLLSFGGFRGKGVTEVQLNIDGSTPAFRM</sequence>
<feature type="region of interest" description="Disordered" evidence="25">
    <location>
        <begin position="18"/>
        <end position="47"/>
    </location>
</feature>
<evidence type="ECO:0000256" key="17">
    <source>
        <dbReference type="ARBA" id="ARBA00023242"/>
    </source>
</evidence>
<keyword evidence="11 24" id="KW-0518">Myosin</keyword>
<keyword evidence="16" id="KW-0234">DNA repair</keyword>
<dbReference type="InterPro" id="IPR027417">
    <property type="entry name" value="P-loop_NTPase"/>
</dbReference>